<feature type="transmembrane region" description="Helical" evidence="1">
    <location>
        <begin position="264"/>
        <end position="288"/>
    </location>
</feature>
<dbReference type="AlphaFoldDB" id="A0A0G0IML2"/>
<feature type="transmembrane region" description="Helical" evidence="1">
    <location>
        <begin position="137"/>
        <end position="169"/>
    </location>
</feature>
<evidence type="ECO:0000313" key="3">
    <source>
        <dbReference type="Proteomes" id="UP000034508"/>
    </source>
</evidence>
<feature type="transmembrane region" description="Helical" evidence="1">
    <location>
        <begin position="294"/>
        <end position="318"/>
    </location>
</feature>
<accession>A0A0G0IML2</accession>
<evidence type="ECO:0000313" key="2">
    <source>
        <dbReference type="EMBL" id="KKQ17251.1"/>
    </source>
</evidence>
<evidence type="ECO:0000256" key="1">
    <source>
        <dbReference type="SAM" id="Phobius"/>
    </source>
</evidence>
<feature type="transmembrane region" description="Helical" evidence="1">
    <location>
        <begin position="59"/>
        <end position="79"/>
    </location>
</feature>
<gene>
    <name evidence="2" type="ORF">US31_C0020G0006</name>
</gene>
<feature type="transmembrane region" description="Helical" evidence="1">
    <location>
        <begin position="91"/>
        <end position="109"/>
    </location>
</feature>
<feature type="transmembrane region" description="Helical" evidence="1">
    <location>
        <begin position="234"/>
        <end position="257"/>
    </location>
</feature>
<feature type="transmembrane region" description="Helical" evidence="1">
    <location>
        <begin position="33"/>
        <end position="52"/>
    </location>
</feature>
<comment type="caution">
    <text evidence="2">The sequence shown here is derived from an EMBL/GenBank/DDBJ whole genome shotgun (WGS) entry which is preliminary data.</text>
</comment>
<keyword evidence="1" id="KW-1133">Transmembrane helix</keyword>
<name>A0A0G0IML2_9BACT</name>
<dbReference type="Proteomes" id="UP000034508">
    <property type="component" value="Unassembled WGS sequence"/>
</dbReference>
<reference evidence="2 3" key="1">
    <citation type="journal article" date="2015" name="Nature">
        <title>rRNA introns, odd ribosomes, and small enigmatic genomes across a large radiation of phyla.</title>
        <authorList>
            <person name="Brown C.T."/>
            <person name="Hug L.A."/>
            <person name="Thomas B.C."/>
            <person name="Sharon I."/>
            <person name="Castelle C.J."/>
            <person name="Singh A."/>
            <person name="Wilkins M.J."/>
            <person name="Williams K.H."/>
            <person name="Banfield J.F."/>
        </authorList>
    </citation>
    <scope>NUCLEOTIDE SEQUENCE [LARGE SCALE GENOMIC DNA]</scope>
</reference>
<evidence type="ECO:0008006" key="4">
    <source>
        <dbReference type="Google" id="ProtNLM"/>
    </source>
</evidence>
<organism evidence="2 3">
    <name type="scientific">Berkelbacteria bacterium GW2011_GWA1_36_9</name>
    <dbReference type="NCBI Taxonomy" id="1618331"/>
    <lineage>
        <taxon>Bacteria</taxon>
        <taxon>Candidatus Berkelbacteria</taxon>
    </lineage>
</organism>
<keyword evidence="1" id="KW-0812">Transmembrane</keyword>
<keyword evidence="1" id="KW-0472">Membrane</keyword>
<feature type="transmembrane region" description="Helical" evidence="1">
    <location>
        <begin position="330"/>
        <end position="351"/>
    </location>
</feature>
<proteinExistence type="predicted"/>
<dbReference type="EMBL" id="LBSM01000020">
    <property type="protein sequence ID" value="KKQ17251.1"/>
    <property type="molecule type" value="Genomic_DNA"/>
</dbReference>
<protein>
    <recommendedName>
        <fullName evidence="4">Glycosyltransferase RgtA/B/C/D-like domain-containing protein</fullName>
    </recommendedName>
</protein>
<feature type="transmembrane region" description="Helical" evidence="1">
    <location>
        <begin position="181"/>
        <end position="200"/>
    </location>
</feature>
<sequence length="484" mass="56093">MRAIPEIKAGIWPIGYDTFNTYAAELVTYQGPLINWLKTANLIYFLFLPFKLAGLDVSFIIKLFGPLLFGGLALSFYYFARYFVGLKPLKAFLATLLIIFQLATLRLSWDLYRNELGLIFLFWALINLHNLKKIKNWILVSLFSILVALSNELVTVVLFVSLISFFFFLVKKKQYTDIPKVVLPLLFSGLIFLIVIRSSGQSLYSSHVIFTSESNYLVWRYVYQYSKEMSYQTLLNTIVSIFWLFFRFLLPLSLYGFWLLRKNFILTVITLWLLAGTFSSLIFAGTGIMVWERWLIMLAFPFAIYFVEGAFQLGAYIAKPKKWGQHFKGLKVTLAVIFWLAFLGLLIWQAAPFLTKNYSDAKPPLADDQLNNYFPRTMVHNSVGFNKIDRTLDCIKWLNQDAPSGSITLVDNRYRGLMLSNFTMDNRYIITNSWSEKFPKTSFDYAKNKKYWPIYLIWNNTGSIKGFDLVHASGNMGIFKAKPY</sequence>